<evidence type="ECO:0008006" key="3">
    <source>
        <dbReference type="Google" id="ProtNLM"/>
    </source>
</evidence>
<keyword evidence="2" id="KW-1185">Reference proteome</keyword>
<name>A0A4R7EVR7_9FLAO</name>
<gene>
    <name evidence="1" type="ORF">C8P70_12539</name>
</gene>
<proteinExistence type="predicted"/>
<reference evidence="1 2" key="1">
    <citation type="submission" date="2019-03" db="EMBL/GenBank/DDBJ databases">
        <title>Genomic Encyclopedia of Archaeal and Bacterial Type Strains, Phase II (KMG-II): from individual species to whole genera.</title>
        <authorList>
            <person name="Goeker M."/>
        </authorList>
    </citation>
    <scope>NUCLEOTIDE SEQUENCE [LARGE SCALE GENOMIC DNA]</scope>
    <source>
        <strain evidence="1 2">DSM 28213</strain>
    </source>
</reference>
<dbReference type="RefSeq" id="WP_133713324.1">
    <property type="nucleotide sequence ID" value="NZ_SOAG01000025.1"/>
</dbReference>
<sequence length="252" mass="31081">MGQYTQYTETIYNKRGNILEINIYNSKNILFNKTLYHYDEKEKLIEINSYDNSYQTTSHNTTFLKYDEIRNTITEYVYENDRLSQKNVYHINKYKNKMKMKDEFYNTYGEVFLTTTYQYNNNEQIIEEKYSSNNFSSKYFYQYNEKGQLIEKIFESEKTVRPPHKITTYQYDKRGNKIKENTYNSDGSLNFKLNYIYDKKERLIEIKEYYPHYQNSFFKKTYEYDDKDNWIKQIEYHNNTATAITERQIEYY</sequence>
<accession>A0A4R7EVR7</accession>
<evidence type="ECO:0000313" key="2">
    <source>
        <dbReference type="Proteomes" id="UP000295215"/>
    </source>
</evidence>
<evidence type="ECO:0000313" key="1">
    <source>
        <dbReference type="EMBL" id="TDS54596.1"/>
    </source>
</evidence>
<protein>
    <recommendedName>
        <fullName evidence="3">YD repeat-containing protein</fullName>
    </recommendedName>
</protein>
<dbReference type="Gene3D" id="2.180.10.10">
    <property type="entry name" value="RHS repeat-associated core"/>
    <property type="match status" value="1"/>
</dbReference>
<dbReference type="OrthoDB" id="1046747at2"/>
<dbReference type="AlphaFoldDB" id="A0A4R7EVR7"/>
<organism evidence="1 2">
    <name type="scientific">Myroides indicus</name>
    <dbReference type="NCBI Taxonomy" id="1323422"/>
    <lineage>
        <taxon>Bacteria</taxon>
        <taxon>Pseudomonadati</taxon>
        <taxon>Bacteroidota</taxon>
        <taxon>Flavobacteriia</taxon>
        <taxon>Flavobacteriales</taxon>
        <taxon>Flavobacteriaceae</taxon>
        <taxon>Myroides</taxon>
    </lineage>
</organism>
<comment type="caution">
    <text evidence="1">The sequence shown here is derived from an EMBL/GenBank/DDBJ whole genome shotgun (WGS) entry which is preliminary data.</text>
</comment>
<dbReference type="EMBL" id="SOAG01000025">
    <property type="protein sequence ID" value="TDS54596.1"/>
    <property type="molecule type" value="Genomic_DNA"/>
</dbReference>
<dbReference type="Proteomes" id="UP000295215">
    <property type="component" value="Unassembled WGS sequence"/>
</dbReference>